<feature type="chain" id="PRO_5011741387" description="DUF4154 domain-containing protein" evidence="1">
    <location>
        <begin position="23"/>
        <end position="160"/>
    </location>
</feature>
<protein>
    <recommendedName>
        <fullName evidence="4">DUF4154 domain-containing protein</fullName>
    </recommendedName>
</protein>
<dbReference type="STRING" id="861298.SAMN04488136_10682"/>
<dbReference type="Pfam" id="PF13689">
    <property type="entry name" value="DUF4154"/>
    <property type="match status" value="1"/>
</dbReference>
<evidence type="ECO:0000313" key="2">
    <source>
        <dbReference type="EMBL" id="SDH00634.1"/>
    </source>
</evidence>
<keyword evidence="1" id="KW-0732">Signal</keyword>
<dbReference type="InterPro" id="IPR025293">
    <property type="entry name" value="YfiR/HmsC-like"/>
</dbReference>
<feature type="signal peptide" evidence="1">
    <location>
        <begin position="1"/>
        <end position="22"/>
    </location>
</feature>
<dbReference type="RefSeq" id="WP_093271423.1">
    <property type="nucleotide sequence ID" value="NZ_FNDD01000006.1"/>
</dbReference>
<dbReference type="OrthoDB" id="5829553at2"/>
<evidence type="ECO:0008006" key="4">
    <source>
        <dbReference type="Google" id="ProtNLM"/>
    </source>
</evidence>
<evidence type="ECO:0000256" key="1">
    <source>
        <dbReference type="SAM" id="SignalP"/>
    </source>
</evidence>
<proteinExistence type="predicted"/>
<accession>A0A1G7YW16</accession>
<dbReference type="EMBL" id="FNDD01000006">
    <property type="protein sequence ID" value="SDH00634.1"/>
    <property type="molecule type" value="Genomic_DNA"/>
</dbReference>
<gene>
    <name evidence="2" type="ORF">SAMN04488136_10682</name>
</gene>
<reference evidence="3" key="1">
    <citation type="submission" date="2016-10" db="EMBL/GenBank/DDBJ databases">
        <authorList>
            <person name="Varghese N."/>
            <person name="Submissions S."/>
        </authorList>
    </citation>
    <scope>NUCLEOTIDE SEQUENCE [LARGE SCALE GENOMIC DNA]</scope>
    <source>
        <strain evidence="3">CGMCC 1.10228</strain>
    </source>
</reference>
<dbReference type="AlphaFoldDB" id="A0A1G7YW16"/>
<evidence type="ECO:0000313" key="3">
    <source>
        <dbReference type="Proteomes" id="UP000198854"/>
    </source>
</evidence>
<organism evidence="2 3">
    <name type="scientific">Vibrio xiamenensis</name>
    <dbReference type="NCBI Taxonomy" id="861298"/>
    <lineage>
        <taxon>Bacteria</taxon>
        <taxon>Pseudomonadati</taxon>
        <taxon>Pseudomonadota</taxon>
        <taxon>Gammaproteobacteria</taxon>
        <taxon>Vibrionales</taxon>
        <taxon>Vibrionaceae</taxon>
        <taxon>Vibrio</taxon>
    </lineage>
</organism>
<dbReference type="Proteomes" id="UP000198854">
    <property type="component" value="Unassembled WGS sequence"/>
</dbReference>
<name>A0A1G7YW16_9VIBR</name>
<keyword evidence="3" id="KW-1185">Reference proteome</keyword>
<sequence length="160" mass="18231">MHFRAFGLVCCLTLSSFGARCAYTPDQVKAVYLFRIANFIYWNNEQQMHSVDFCLPDNPEIKQILQSIVSGQTIRHLPLQIRENHCDIVFISHKENLHYVSSASAHTVTIGDLERFTRYGGVIELYKEGGRIKPRINIDNIGDYTISSNLLRLAKIEGGQ</sequence>